<dbReference type="RefSeq" id="WP_033211720.1">
    <property type="nucleotide sequence ID" value="NZ_LGUP01000020.1"/>
</dbReference>
<keyword evidence="3" id="KW-0804">Transcription</keyword>
<feature type="domain" description="HTH lacI-type" evidence="4">
    <location>
        <begin position="19"/>
        <end position="73"/>
    </location>
</feature>
<dbReference type="PANTHER" id="PTHR30146">
    <property type="entry name" value="LACI-RELATED TRANSCRIPTIONAL REPRESSOR"/>
    <property type="match status" value="1"/>
</dbReference>
<dbReference type="PATRIC" id="fig|1938.6.peg.865"/>
<evidence type="ECO:0000256" key="3">
    <source>
        <dbReference type="ARBA" id="ARBA00023163"/>
    </source>
</evidence>
<sequence length="85" mass="9024">MATGNRARSPRSRLASQWPPLADVATMTGVSSQAVSRVANNRENVDSATREKALSDMQALGYRPSTAARALVTGRFGALILATHL</sequence>
<comment type="caution">
    <text evidence="5">The sequence shown here is derived from an EMBL/GenBank/DDBJ whole genome shotgun (WGS) entry which is preliminary data.</text>
</comment>
<evidence type="ECO:0000259" key="4">
    <source>
        <dbReference type="PROSITE" id="PS50932"/>
    </source>
</evidence>
<dbReference type="SUPFAM" id="SSF47413">
    <property type="entry name" value="lambda repressor-like DNA-binding domains"/>
    <property type="match status" value="1"/>
</dbReference>
<dbReference type="EMBL" id="LGUP01000020">
    <property type="protein sequence ID" value="KOG35886.1"/>
    <property type="molecule type" value="Genomic_DNA"/>
</dbReference>
<reference evidence="5 6" key="1">
    <citation type="submission" date="2015-06" db="EMBL/GenBank/DDBJ databases">
        <authorList>
            <person name="Hoefler B.C."/>
            <person name="Straight P.D."/>
        </authorList>
    </citation>
    <scope>NUCLEOTIDE SEQUENCE [LARGE SCALE GENOMIC DNA]</scope>
    <source>
        <strain evidence="5 6">NRRL 3427</strain>
    </source>
</reference>
<dbReference type="PANTHER" id="PTHR30146:SF153">
    <property type="entry name" value="LACTOSE OPERON REPRESSOR"/>
    <property type="match status" value="1"/>
</dbReference>
<proteinExistence type="predicted"/>
<organism evidence="5 6">
    <name type="scientific">Streptomyces viridochromogenes</name>
    <dbReference type="NCBI Taxonomy" id="1938"/>
    <lineage>
        <taxon>Bacteria</taxon>
        <taxon>Bacillati</taxon>
        <taxon>Actinomycetota</taxon>
        <taxon>Actinomycetes</taxon>
        <taxon>Kitasatosporales</taxon>
        <taxon>Streptomycetaceae</taxon>
        <taxon>Streptomyces</taxon>
    </lineage>
</organism>
<protein>
    <recommendedName>
        <fullName evidence="4">HTH lacI-type domain-containing protein</fullName>
    </recommendedName>
</protein>
<accession>A0A0L8LCY3</accession>
<dbReference type="Gene3D" id="1.10.260.40">
    <property type="entry name" value="lambda repressor-like DNA-binding domains"/>
    <property type="match status" value="1"/>
</dbReference>
<keyword evidence="2" id="KW-0238">DNA-binding</keyword>
<dbReference type="GO" id="GO:0000976">
    <property type="term" value="F:transcription cis-regulatory region binding"/>
    <property type="evidence" value="ECO:0007669"/>
    <property type="project" value="TreeGrafter"/>
</dbReference>
<dbReference type="Proteomes" id="UP000037023">
    <property type="component" value="Unassembled WGS sequence"/>
</dbReference>
<dbReference type="CDD" id="cd01392">
    <property type="entry name" value="HTH_LacI"/>
    <property type="match status" value="1"/>
</dbReference>
<gene>
    <name evidence="5" type="ORF">ADK34_03925</name>
</gene>
<dbReference type="SMART" id="SM00354">
    <property type="entry name" value="HTH_LACI"/>
    <property type="match status" value="1"/>
</dbReference>
<evidence type="ECO:0000256" key="2">
    <source>
        <dbReference type="ARBA" id="ARBA00023125"/>
    </source>
</evidence>
<keyword evidence="1" id="KW-0805">Transcription regulation</keyword>
<dbReference type="InterPro" id="IPR000843">
    <property type="entry name" value="HTH_LacI"/>
</dbReference>
<dbReference type="GO" id="GO:0003700">
    <property type="term" value="F:DNA-binding transcription factor activity"/>
    <property type="evidence" value="ECO:0007669"/>
    <property type="project" value="TreeGrafter"/>
</dbReference>
<dbReference type="InterPro" id="IPR010982">
    <property type="entry name" value="Lambda_DNA-bd_dom_sf"/>
</dbReference>
<evidence type="ECO:0000313" key="5">
    <source>
        <dbReference type="EMBL" id="KOG35886.1"/>
    </source>
</evidence>
<dbReference type="Pfam" id="PF00356">
    <property type="entry name" value="LacI"/>
    <property type="match status" value="1"/>
</dbReference>
<evidence type="ECO:0000256" key="1">
    <source>
        <dbReference type="ARBA" id="ARBA00023015"/>
    </source>
</evidence>
<dbReference type="AlphaFoldDB" id="A0A0L8LCY3"/>
<name>A0A0L8LCY3_STRVR</name>
<evidence type="ECO:0000313" key="6">
    <source>
        <dbReference type="Proteomes" id="UP000037023"/>
    </source>
</evidence>
<dbReference type="PROSITE" id="PS50932">
    <property type="entry name" value="HTH_LACI_2"/>
    <property type="match status" value="1"/>
</dbReference>